<dbReference type="CDD" id="cd00038">
    <property type="entry name" value="CAP_ED"/>
    <property type="match status" value="1"/>
</dbReference>
<dbReference type="SUPFAM" id="SSF51206">
    <property type="entry name" value="cAMP-binding domain-like"/>
    <property type="match status" value="1"/>
</dbReference>
<dbReference type="SMART" id="SM00100">
    <property type="entry name" value="cNMP"/>
    <property type="match status" value="1"/>
</dbReference>
<dbReference type="InterPro" id="IPR014710">
    <property type="entry name" value="RmlC-like_jellyroll"/>
</dbReference>
<feature type="domain" description="Cyclic nucleotide-binding" evidence="1">
    <location>
        <begin position="8"/>
        <end position="109"/>
    </location>
</feature>
<dbReference type="RefSeq" id="WP_092233531.1">
    <property type="nucleotide sequence ID" value="NZ_FNLL01000005.1"/>
</dbReference>
<dbReference type="InterPro" id="IPR000595">
    <property type="entry name" value="cNMP-bd_dom"/>
</dbReference>
<protein>
    <submittedName>
        <fullName evidence="2">Cyclic nucleotide-binding domain-containing protein</fullName>
    </submittedName>
</protein>
<evidence type="ECO:0000313" key="2">
    <source>
        <dbReference type="EMBL" id="SDU19220.1"/>
    </source>
</evidence>
<organism evidence="2 3">
    <name type="scientific">Desulfobacula phenolica</name>
    <dbReference type="NCBI Taxonomy" id="90732"/>
    <lineage>
        <taxon>Bacteria</taxon>
        <taxon>Pseudomonadati</taxon>
        <taxon>Thermodesulfobacteriota</taxon>
        <taxon>Desulfobacteria</taxon>
        <taxon>Desulfobacterales</taxon>
        <taxon>Desulfobacteraceae</taxon>
        <taxon>Desulfobacula</taxon>
    </lineage>
</organism>
<dbReference type="PROSITE" id="PS50042">
    <property type="entry name" value="CNMP_BINDING_3"/>
    <property type="match status" value="1"/>
</dbReference>
<proteinExistence type="predicted"/>
<keyword evidence="3" id="KW-1185">Reference proteome</keyword>
<reference evidence="3" key="1">
    <citation type="submission" date="2016-10" db="EMBL/GenBank/DDBJ databases">
        <authorList>
            <person name="Varghese N."/>
            <person name="Submissions S."/>
        </authorList>
    </citation>
    <scope>NUCLEOTIDE SEQUENCE [LARGE SCALE GENOMIC DNA]</scope>
    <source>
        <strain evidence="3">DSM 3384</strain>
    </source>
</reference>
<dbReference type="InterPro" id="IPR018490">
    <property type="entry name" value="cNMP-bd_dom_sf"/>
</dbReference>
<dbReference type="EMBL" id="FNLL01000005">
    <property type="protein sequence ID" value="SDU19220.1"/>
    <property type="molecule type" value="Genomic_DNA"/>
</dbReference>
<accession>A0A1H2GI16</accession>
<dbReference type="Pfam" id="PF00027">
    <property type="entry name" value="cNMP_binding"/>
    <property type="match status" value="1"/>
</dbReference>
<name>A0A1H2GI16_9BACT</name>
<gene>
    <name evidence="2" type="ORF">SAMN04487931_105214</name>
</gene>
<evidence type="ECO:0000313" key="3">
    <source>
        <dbReference type="Proteomes" id="UP000199608"/>
    </source>
</evidence>
<evidence type="ECO:0000259" key="1">
    <source>
        <dbReference type="PROSITE" id="PS50042"/>
    </source>
</evidence>
<dbReference type="Gene3D" id="2.60.120.10">
    <property type="entry name" value="Jelly Rolls"/>
    <property type="match status" value="1"/>
</dbReference>
<dbReference type="Proteomes" id="UP000199608">
    <property type="component" value="Unassembled WGS sequence"/>
</dbReference>
<sequence>MILKEIDLFKGIDYAIMEQIADICVEEIFKKDDRIFEKGEVADCLYILVEGGLKLVVENGASLNFSLTEPGTIFGWSSMAESGKYTSSGVCATDLKTVKIDRNKLDTIFKHHPEAGFQVLRRLMDVFSDRLLNAYRAHLDLLVSKGSQTKPSYG</sequence>
<dbReference type="AlphaFoldDB" id="A0A1H2GI16"/>